<accession>S3CJE4</accession>
<evidence type="ECO:0000313" key="3">
    <source>
        <dbReference type="Proteomes" id="UP000016922"/>
    </source>
</evidence>
<dbReference type="Proteomes" id="UP000016922">
    <property type="component" value="Unassembled WGS sequence"/>
</dbReference>
<keyword evidence="3" id="KW-1185">Reference proteome</keyword>
<proteinExistence type="predicted"/>
<dbReference type="KEGG" id="glz:GLAREA_02555"/>
<dbReference type="GeneID" id="19461612"/>
<protein>
    <submittedName>
        <fullName evidence="2">Uncharacterized protein</fullName>
    </submittedName>
</protein>
<evidence type="ECO:0000256" key="1">
    <source>
        <dbReference type="SAM" id="MobiDB-lite"/>
    </source>
</evidence>
<dbReference type="HOGENOM" id="CLU_1595511_0_0_1"/>
<sequence>MYISGSPRSTSYATASPMDIPTSSQSTTCAYPSWPRRSSLSGSDAEYHNHSFVISDEELFGSEFEDSAASTPASDLSRSPAMTNLSSPYVAESRSYMEEARYVVESGSMMREVVRQEKARRKRSVSVNSKKARRGSKKMGTIKEVVE</sequence>
<feature type="compositionally biased region" description="Polar residues" evidence="1">
    <location>
        <begin position="68"/>
        <end position="83"/>
    </location>
</feature>
<organism evidence="2 3">
    <name type="scientific">Glarea lozoyensis (strain ATCC 20868 / MF5171)</name>
    <dbReference type="NCBI Taxonomy" id="1116229"/>
    <lineage>
        <taxon>Eukaryota</taxon>
        <taxon>Fungi</taxon>
        <taxon>Dikarya</taxon>
        <taxon>Ascomycota</taxon>
        <taxon>Pezizomycotina</taxon>
        <taxon>Leotiomycetes</taxon>
        <taxon>Helotiales</taxon>
        <taxon>Helotiaceae</taxon>
        <taxon>Glarea</taxon>
    </lineage>
</organism>
<feature type="compositionally biased region" description="Polar residues" evidence="1">
    <location>
        <begin position="1"/>
        <end position="14"/>
    </location>
</feature>
<dbReference type="OrthoDB" id="5294241at2759"/>
<reference evidence="2 3" key="1">
    <citation type="journal article" date="2013" name="BMC Genomics">
        <title>Genomics-driven discovery of the pneumocandin biosynthetic gene cluster in the fungus Glarea lozoyensis.</title>
        <authorList>
            <person name="Chen L."/>
            <person name="Yue Q."/>
            <person name="Zhang X."/>
            <person name="Xiang M."/>
            <person name="Wang C."/>
            <person name="Li S."/>
            <person name="Che Y."/>
            <person name="Ortiz-Lopez F.J."/>
            <person name="Bills G.F."/>
            <person name="Liu X."/>
            <person name="An Z."/>
        </authorList>
    </citation>
    <scope>NUCLEOTIDE SEQUENCE [LARGE SCALE GENOMIC DNA]</scope>
    <source>
        <strain evidence="3">ATCC 20868 / MF5171</strain>
    </source>
</reference>
<gene>
    <name evidence="2" type="ORF">GLAREA_02555</name>
</gene>
<feature type="region of interest" description="Disordered" evidence="1">
    <location>
        <begin position="114"/>
        <end position="147"/>
    </location>
</feature>
<dbReference type="EMBL" id="KE145370">
    <property type="protein sequence ID" value="EPE26642.1"/>
    <property type="molecule type" value="Genomic_DNA"/>
</dbReference>
<dbReference type="RefSeq" id="XP_008085832.1">
    <property type="nucleotide sequence ID" value="XM_008087641.1"/>
</dbReference>
<dbReference type="AlphaFoldDB" id="S3CJE4"/>
<evidence type="ECO:0000313" key="2">
    <source>
        <dbReference type="EMBL" id="EPE26642.1"/>
    </source>
</evidence>
<feature type="region of interest" description="Disordered" evidence="1">
    <location>
        <begin position="1"/>
        <end position="42"/>
    </location>
</feature>
<feature type="compositionally biased region" description="Basic residues" evidence="1">
    <location>
        <begin position="118"/>
        <end position="137"/>
    </location>
</feature>
<feature type="compositionally biased region" description="Polar residues" evidence="1">
    <location>
        <begin position="21"/>
        <end position="42"/>
    </location>
</feature>
<name>S3CJE4_GLAL2</name>
<feature type="region of interest" description="Disordered" evidence="1">
    <location>
        <begin position="64"/>
        <end position="83"/>
    </location>
</feature>
<dbReference type="eggNOG" id="ENOG502SZVT">
    <property type="taxonomic scope" value="Eukaryota"/>
</dbReference>